<feature type="region of interest" description="Disordered" evidence="3">
    <location>
        <begin position="74"/>
        <end position="96"/>
    </location>
</feature>
<evidence type="ECO:0000259" key="4">
    <source>
        <dbReference type="PROSITE" id="PS01031"/>
    </source>
</evidence>
<dbReference type="SUPFAM" id="SSF49764">
    <property type="entry name" value="HSP20-like chaperones"/>
    <property type="match status" value="1"/>
</dbReference>
<protein>
    <submittedName>
        <fullName evidence="5">HSP20 family protein</fullName>
    </submittedName>
</protein>
<accession>A0A1H9TE37</accession>
<dbReference type="CDD" id="cd06471">
    <property type="entry name" value="ACD_LpsHSP_like"/>
    <property type="match status" value="1"/>
</dbReference>
<dbReference type="PROSITE" id="PS01031">
    <property type="entry name" value="SHSP"/>
    <property type="match status" value="1"/>
</dbReference>
<comment type="similarity">
    <text evidence="1 2">Belongs to the small heat shock protein (HSP20) family.</text>
</comment>
<dbReference type="AlphaFoldDB" id="A0A1H9TE37"/>
<dbReference type="EMBL" id="FOGT01000005">
    <property type="protein sequence ID" value="SER95590.1"/>
    <property type="molecule type" value="Genomic_DNA"/>
</dbReference>
<evidence type="ECO:0000256" key="1">
    <source>
        <dbReference type="PROSITE-ProRule" id="PRU00285"/>
    </source>
</evidence>
<feature type="compositionally biased region" description="Basic and acidic residues" evidence="3">
    <location>
        <begin position="74"/>
        <end position="95"/>
    </location>
</feature>
<dbReference type="Pfam" id="PF00011">
    <property type="entry name" value="HSP20"/>
    <property type="match status" value="1"/>
</dbReference>
<dbReference type="InterPro" id="IPR002068">
    <property type="entry name" value="A-crystallin/Hsp20_dom"/>
</dbReference>
<evidence type="ECO:0000256" key="3">
    <source>
        <dbReference type="SAM" id="MobiDB-lite"/>
    </source>
</evidence>
<evidence type="ECO:0000313" key="5">
    <source>
        <dbReference type="EMBL" id="SER95590.1"/>
    </source>
</evidence>
<reference evidence="6" key="1">
    <citation type="submission" date="2016-10" db="EMBL/GenBank/DDBJ databases">
        <authorList>
            <person name="Varghese N."/>
            <person name="Submissions S."/>
        </authorList>
    </citation>
    <scope>NUCLEOTIDE SEQUENCE [LARGE SCALE GENOMIC DNA]</scope>
    <source>
        <strain evidence="6">S9</strain>
    </source>
</reference>
<dbReference type="STRING" id="1601833.SAMN05518684_105292"/>
<proteinExistence type="inferred from homology"/>
<dbReference type="OrthoDB" id="9811615at2"/>
<feature type="domain" description="SHSP" evidence="4">
    <location>
        <begin position="31"/>
        <end position="144"/>
    </location>
</feature>
<dbReference type="PANTHER" id="PTHR11527">
    <property type="entry name" value="HEAT-SHOCK PROTEIN 20 FAMILY MEMBER"/>
    <property type="match status" value="1"/>
</dbReference>
<organism evidence="5 6">
    <name type="scientific">Salipaludibacillus aurantiacus</name>
    <dbReference type="NCBI Taxonomy" id="1601833"/>
    <lineage>
        <taxon>Bacteria</taxon>
        <taxon>Bacillati</taxon>
        <taxon>Bacillota</taxon>
        <taxon>Bacilli</taxon>
        <taxon>Bacillales</taxon>
        <taxon>Bacillaceae</taxon>
    </lineage>
</organism>
<dbReference type="InterPro" id="IPR031107">
    <property type="entry name" value="Small_HSP"/>
</dbReference>
<name>A0A1H9TE37_9BACI</name>
<gene>
    <name evidence="5" type="ORF">SAMN05518684_105292</name>
</gene>
<evidence type="ECO:0000256" key="2">
    <source>
        <dbReference type="RuleBase" id="RU003616"/>
    </source>
</evidence>
<dbReference type="RefSeq" id="WP_093050228.1">
    <property type="nucleotide sequence ID" value="NZ_FOGT01000005.1"/>
</dbReference>
<dbReference type="Gene3D" id="2.60.40.790">
    <property type="match status" value="1"/>
</dbReference>
<dbReference type="InterPro" id="IPR008978">
    <property type="entry name" value="HSP20-like_chaperone"/>
</dbReference>
<dbReference type="Proteomes" id="UP000198571">
    <property type="component" value="Unassembled WGS sequence"/>
</dbReference>
<evidence type="ECO:0000313" key="6">
    <source>
        <dbReference type="Proteomes" id="UP000198571"/>
    </source>
</evidence>
<sequence length="144" mass="16795">MANLFPKRRRDVFEWLPSFLDRDSTTDLFDSSFGFQSPKVDIKEKKDHYVIEAELPGFSKEDISVEYKDGHLTIQGKTERSAETKDDQYVRRERSSGSFQRSFYIGDINEKEIQGEFKNGLLVLNVPKTREELDESSGYRIDIN</sequence>
<keyword evidence="6" id="KW-1185">Reference proteome</keyword>